<evidence type="ECO:0000256" key="1">
    <source>
        <dbReference type="SAM" id="MobiDB-lite"/>
    </source>
</evidence>
<keyword evidence="5" id="KW-1185">Reference proteome</keyword>
<dbReference type="Gene3D" id="3.10.450.40">
    <property type="match status" value="1"/>
</dbReference>
<dbReference type="AlphaFoldDB" id="A0A7G1QA94"/>
<name>A0A7G1QA94_9GAMM</name>
<reference evidence="4 5" key="1">
    <citation type="submission" date="2020-03" db="EMBL/GenBank/DDBJ databases">
        <authorList>
            <person name="Picone N."/>
        </authorList>
    </citation>
    <scope>NUCLEOTIDE SEQUENCE [LARGE SCALE GENOMIC DNA]</scope>
    <source>
        <strain evidence="4">NSCAC1</strain>
    </source>
</reference>
<feature type="chain" id="PRO_5028821394" description="PepSY domain-containing protein" evidence="2">
    <location>
        <begin position="22"/>
        <end position="125"/>
    </location>
</feature>
<feature type="domain" description="PepSY" evidence="3">
    <location>
        <begin position="57"/>
        <end position="108"/>
    </location>
</feature>
<dbReference type="RefSeq" id="WP_197743860.1">
    <property type="nucleotide sequence ID" value="NZ_LR778175.1"/>
</dbReference>
<dbReference type="KEGG" id="ntg:NSCAC_1143"/>
<evidence type="ECO:0000256" key="2">
    <source>
        <dbReference type="SAM" id="SignalP"/>
    </source>
</evidence>
<sequence length="125" mass="13758">MKKNKLFIVAFLGLAMNFSQADVADSIEKNISSKEQVAQTRQNNTQEIEALFKKLDAAALANHPNAKVSDSSLKRKGSVYSYKTKLTDDQGVQWKIQINAADGTVINEKSKAPKNKSKESNSIAK</sequence>
<evidence type="ECO:0000313" key="5">
    <source>
        <dbReference type="Proteomes" id="UP000516072"/>
    </source>
</evidence>
<dbReference type="InterPro" id="IPR025711">
    <property type="entry name" value="PepSY"/>
</dbReference>
<protein>
    <recommendedName>
        <fullName evidence="3">PepSY domain-containing protein</fullName>
    </recommendedName>
</protein>
<dbReference type="Proteomes" id="UP000516072">
    <property type="component" value="Chromosome"/>
</dbReference>
<dbReference type="EMBL" id="LR778175">
    <property type="protein sequence ID" value="CAB1276380.1"/>
    <property type="molecule type" value="Genomic_DNA"/>
</dbReference>
<dbReference type="Pfam" id="PF03413">
    <property type="entry name" value="PepSY"/>
    <property type="match status" value="1"/>
</dbReference>
<evidence type="ECO:0000259" key="3">
    <source>
        <dbReference type="Pfam" id="PF03413"/>
    </source>
</evidence>
<organism evidence="4 5">
    <name type="scientific">Candidatus Nitrosacidococcus tergens</name>
    <dbReference type="NCBI Taxonomy" id="553981"/>
    <lineage>
        <taxon>Bacteria</taxon>
        <taxon>Pseudomonadati</taxon>
        <taxon>Pseudomonadota</taxon>
        <taxon>Gammaproteobacteria</taxon>
        <taxon>Chromatiales</taxon>
        <taxon>Chromatiaceae</taxon>
        <taxon>Candidatus Nitrosacidococcus</taxon>
    </lineage>
</organism>
<feature type="region of interest" description="Disordered" evidence="1">
    <location>
        <begin position="105"/>
        <end position="125"/>
    </location>
</feature>
<evidence type="ECO:0000313" key="4">
    <source>
        <dbReference type="EMBL" id="CAB1276380.1"/>
    </source>
</evidence>
<feature type="signal peptide" evidence="2">
    <location>
        <begin position="1"/>
        <end position="21"/>
    </location>
</feature>
<accession>A0A7G1QA94</accession>
<gene>
    <name evidence="4" type="ORF">NSCAC_1143</name>
</gene>
<feature type="compositionally biased region" description="Basic and acidic residues" evidence="1">
    <location>
        <begin position="108"/>
        <end position="119"/>
    </location>
</feature>
<proteinExistence type="predicted"/>
<keyword evidence="2" id="KW-0732">Signal</keyword>